<evidence type="ECO:0000256" key="3">
    <source>
        <dbReference type="ARBA" id="ARBA00022676"/>
    </source>
</evidence>
<dbReference type="EMBL" id="JAUCMM010000006">
    <property type="protein sequence ID" value="MDM7888850.1"/>
    <property type="molecule type" value="Genomic_DNA"/>
</dbReference>
<name>A0ABT7TGY8_9MICO</name>
<reference evidence="5 6" key="1">
    <citation type="submission" date="2023-06" db="EMBL/GenBank/DDBJ databases">
        <authorList>
            <person name="Feng G."/>
            <person name="Li J."/>
            <person name="Zhu H."/>
        </authorList>
    </citation>
    <scope>NUCLEOTIDE SEQUENCE [LARGE SCALE GENOMIC DNA]</scope>
    <source>
        <strain evidence="5 6">RHCJP20</strain>
    </source>
</reference>
<comment type="caution">
    <text evidence="5">The sequence shown here is derived from an EMBL/GenBank/DDBJ whole genome shotgun (WGS) entry which is preliminary data.</text>
</comment>
<dbReference type="PANTHER" id="PTHR43179">
    <property type="entry name" value="RHAMNOSYLTRANSFERASE WBBL"/>
    <property type="match status" value="1"/>
</dbReference>
<keyword evidence="3 5" id="KW-0328">Glycosyltransferase</keyword>
<evidence type="ECO:0000313" key="6">
    <source>
        <dbReference type="Proteomes" id="UP001235720"/>
    </source>
</evidence>
<organism evidence="5 6">
    <name type="scientific">Curtobacterium subtropicum</name>
    <dbReference type="NCBI Taxonomy" id="3055138"/>
    <lineage>
        <taxon>Bacteria</taxon>
        <taxon>Bacillati</taxon>
        <taxon>Actinomycetota</taxon>
        <taxon>Actinomycetes</taxon>
        <taxon>Micrococcales</taxon>
        <taxon>Microbacteriaceae</taxon>
        <taxon>Curtobacterium</taxon>
    </lineage>
</organism>
<comment type="pathway">
    <text evidence="1">Cell wall biogenesis; cell wall polysaccharide biosynthesis.</text>
</comment>
<dbReference type="InterPro" id="IPR029044">
    <property type="entry name" value="Nucleotide-diphossugar_trans"/>
</dbReference>
<dbReference type="RefSeq" id="WP_289470444.1">
    <property type="nucleotide sequence ID" value="NZ_JAUCMM010000006.1"/>
</dbReference>
<dbReference type="EC" id="2.4.-.-" evidence="5"/>
<proteinExistence type="inferred from homology"/>
<evidence type="ECO:0000256" key="4">
    <source>
        <dbReference type="ARBA" id="ARBA00022679"/>
    </source>
</evidence>
<dbReference type="Pfam" id="PF13641">
    <property type="entry name" value="Glyco_tranf_2_3"/>
    <property type="match status" value="1"/>
</dbReference>
<accession>A0ABT7TGY8</accession>
<evidence type="ECO:0000256" key="1">
    <source>
        <dbReference type="ARBA" id="ARBA00004776"/>
    </source>
</evidence>
<dbReference type="Gene3D" id="3.90.550.10">
    <property type="entry name" value="Spore Coat Polysaccharide Biosynthesis Protein SpsA, Chain A"/>
    <property type="match status" value="1"/>
</dbReference>
<dbReference type="CDD" id="cd04186">
    <property type="entry name" value="GT_2_like_c"/>
    <property type="match status" value="1"/>
</dbReference>
<evidence type="ECO:0000256" key="2">
    <source>
        <dbReference type="ARBA" id="ARBA00006739"/>
    </source>
</evidence>
<dbReference type="Proteomes" id="UP001235720">
    <property type="component" value="Unassembled WGS sequence"/>
</dbReference>
<comment type="similarity">
    <text evidence="2">Belongs to the glycosyltransferase 2 family.</text>
</comment>
<evidence type="ECO:0000313" key="5">
    <source>
        <dbReference type="EMBL" id="MDM7888850.1"/>
    </source>
</evidence>
<sequence>MTARDVTVVMLAYGDEPVLHAAVRSVLDSEDVDVSVVLVDNGCTSDAVRTLPADPRLRVVTPAENLGFAGGVNLGAAGVRTTYLGLVNSDAEVHPDALATLVEVAARPDVGIASGSIRLADRPDTMNSAGNPVHVVGLSWAGAHGEPATAHATEQDVASASGAGLVLRRELWERLGGFEDTYFAYHEDVDLSWRTWQLGLRVVFVPDAVVLHHYEFSRNARKMFLLERNRRIFLSTLYGRRLRAATALPAWAIDLAMGLVARAQGWAPQHREARRWIRDNQAWIAERRARVEAAAVVDDRHMARLLTATLDQQVFPLPRGAGVLQAVMRAYWTVARRFV</sequence>
<dbReference type="SUPFAM" id="SSF53448">
    <property type="entry name" value="Nucleotide-diphospho-sugar transferases"/>
    <property type="match status" value="1"/>
</dbReference>
<dbReference type="GO" id="GO:0016757">
    <property type="term" value="F:glycosyltransferase activity"/>
    <property type="evidence" value="ECO:0007669"/>
    <property type="project" value="UniProtKB-KW"/>
</dbReference>
<keyword evidence="6" id="KW-1185">Reference proteome</keyword>
<gene>
    <name evidence="5" type="ORF">QUG98_10330</name>
</gene>
<protein>
    <submittedName>
        <fullName evidence="5">Glycosyltransferase family 2 protein</fullName>
        <ecNumber evidence="5">2.4.-.-</ecNumber>
    </submittedName>
</protein>
<keyword evidence="4 5" id="KW-0808">Transferase</keyword>
<dbReference type="PANTHER" id="PTHR43179:SF12">
    <property type="entry name" value="GALACTOFURANOSYLTRANSFERASE GLFT2"/>
    <property type="match status" value="1"/>
</dbReference>